<dbReference type="AlphaFoldDB" id="A0A2X3K5V3"/>
<evidence type="ECO:0000259" key="10">
    <source>
        <dbReference type="PROSITE" id="PS51371"/>
    </source>
</evidence>
<dbReference type="SUPFAM" id="SSF158791">
    <property type="entry name" value="MgtE N-terminal domain-like"/>
    <property type="match status" value="1"/>
</dbReference>
<comment type="subunit">
    <text evidence="9">Homodimer.</text>
</comment>
<reference evidence="12" key="1">
    <citation type="submission" date="2018-05" db="EMBL/GenBank/DDBJ databases">
        <authorList>
            <person name="Hao L."/>
        </authorList>
    </citation>
    <scope>NUCLEOTIDE SEQUENCE [LARGE SCALE GENOMIC DNA]</scope>
</reference>
<dbReference type="Pfam" id="PF00571">
    <property type="entry name" value="CBS"/>
    <property type="match status" value="2"/>
</dbReference>
<dbReference type="InterPro" id="IPR006669">
    <property type="entry name" value="MgtE_transporter"/>
</dbReference>
<evidence type="ECO:0000256" key="1">
    <source>
        <dbReference type="ARBA" id="ARBA00004141"/>
    </source>
</evidence>
<name>A0A2X3K5V3_9BACT</name>
<keyword evidence="9" id="KW-0479">Metal-binding</keyword>
<feature type="transmembrane region" description="Helical" evidence="9">
    <location>
        <begin position="346"/>
        <end position="368"/>
    </location>
</feature>
<dbReference type="Proteomes" id="UP000249818">
    <property type="component" value="Chromosome BARAN1"/>
</dbReference>
<dbReference type="Pfam" id="PF03448">
    <property type="entry name" value="MgtE_N"/>
    <property type="match status" value="1"/>
</dbReference>
<dbReference type="PROSITE" id="PS51371">
    <property type="entry name" value="CBS"/>
    <property type="match status" value="2"/>
</dbReference>
<dbReference type="SUPFAM" id="SSF161093">
    <property type="entry name" value="MgtE membrane domain-like"/>
    <property type="match status" value="1"/>
</dbReference>
<dbReference type="Gene3D" id="3.10.580.10">
    <property type="entry name" value="CBS-domain"/>
    <property type="match status" value="1"/>
</dbReference>
<dbReference type="GO" id="GO:0015095">
    <property type="term" value="F:magnesium ion transmembrane transporter activity"/>
    <property type="evidence" value="ECO:0007669"/>
    <property type="project" value="UniProtKB-UniRule"/>
</dbReference>
<keyword evidence="3 9" id="KW-0813">Transport</keyword>
<dbReference type="OrthoDB" id="9790355at2"/>
<organism evidence="11 12">
    <name type="scientific">Candidatus Bipolaricaulis anaerobius</name>
    <dbReference type="NCBI Taxonomy" id="2026885"/>
    <lineage>
        <taxon>Bacteria</taxon>
        <taxon>Candidatus Bipolaricaulota</taxon>
        <taxon>Candidatus Bipolaricaulia</taxon>
        <taxon>Candidatus Bipolaricaulales</taxon>
        <taxon>Candidatus Bipolaricaulaceae</taxon>
        <taxon>Candidatus Bipolaricaulis</taxon>
    </lineage>
</organism>
<dbReference type="RefSeq" id="WP_122030644.1">
    <property type="nucleotide sequence ID" value="NZ_LS483254.1"/>
</dbReference>
<keyword evidence="12" id="KW-1185">Reference proteome</keyword>
<feature type="domain" description="CBS" evidence="10">
    <location>
        <begin position="125"/>
        <end position="188"/>
    </location>
</feature>
<keyword evidence="9" id="KW-1003">Cell membrane</keyword>
<dbReference type="PANTHER" id="PTHR43773:SF1">
    <property type="entry name" value="MAGNESIUM TRANSPORTER MGTE"/>
    <property type="match status" value="1"/>
</dbReference>
<evidence type="ECO:0000256" key="4">
    <source>
        <dbReference type="ARBA" id="ARBA00022692"/>
    </source>
</evidence>
<dbReference type="Gene3D" id="1.25.60.10">
    <property type="entry name" value="MgtE N-terminal domain-like"/>
    <property type="match status" value="1"/>
</dbReference>
<proteinExistence type="inferred from homology"/>
<keyword evidence="7 9" id="KW-0472">Membrane</keyword>
<evidence type="ECO:0000256" key="3">
    <source>
        <dbReference type="ARBA" id="ARBA00022448"/>
    </source>
</evidence>
<evidence type="ECO:0000313" key="11">
    <source>
        <dbReference type="EMBL" id="SQD92423.1"/>
    </source>
</evidence>
<comment type="subcellular location">
    <subcellularLocation>
        <location evidence="9">Cell membrane</location>
        <topology evidence="9">Multi-pass membrane protein</topology>
    </subcellularLocation>
    <subcellularLocation>
        <location evidence="1">Membrane</location>
        <topology evidence="1">Multi-pass membrane protein</topology>
    </subcellularLocation>
</comment>
<dbReference type="SMART" id="SM00924">
    <property type="entry name" value="MgtE_N"/>
    <property type="match status" value="1"/>
</dbReference>
<evidence type="ECO:0000313" key="12">
    <source>
        <dbReference type="Proteomes" id="UP000249818"/>
    </source>
</evidence>
<dbReference type="GO" id="GO:0046872">
    <property type="term" value="F:metal ion binding"/>
    <property type="evidence" value="ECO:0007669"/>
    <property type="project" value="UniProtKB-KW"/>
</dbReference>
<feature type="transmembrane region" description="Helical" evidence="9">
    <location>
        <begin position="411"/>
        <end position="437"/>
    </location>
</feature>
<comment type="similarity">
    <text evidence="2 9">Belongs to the SLC41A transporter family.</text>
</comment>
<protein>
    <recommendedName>
        <fullName evidence="9">Magnesium transporter MgtE</fullName>
    </recommendedName>
</protein>
<feature type="transmembrane region" description="Helical" evidence="9">
    <location>
        <begin position="374"/>
        <end position="399"/>
    </location>
</feature>
<sequence>MAEENTRSLDIAELIRRHPAEIAEILAALREEEAVELLRRLYLRRAAAAPLGEMEPEEAARLLAELNREDAAHILSHMEPDDAVDLLAELPPETVRDILSRLETQEAKELGELLSYPPDTAGGLMSTEVVALPADMTAEEAIRELRARAEEAETVYYAYVVDDRGTLLGVLSLRDLVLARPTTPLRQIMNADAVTLPVTMDVEEVAHLFDKYNFLALPVVDENRKLLGIVTIDDVIDVIREEATEDVLRLGGIPAGEEHPLDPPLSSVRKRLPWMMAYILLDLAIVAVVAHFEQTIAQITFVASLMPLIADMSGNVASQALSVAIRGIATGEVQWSDLPHVMRKELLVGILNGLMLGAEIGLITFLLWRKPLFGVVSAVALMGNTIAACFVGGALPYVLKRLRLDPAMVSGPVATTVADITGFFLFLGLATAFLPYLT</sequence>
<evidence type="ECO:0000256" key="2">
    <source>
        <dbReference type="ARBA" id="ARBA00009749"/>
    </source>
</evidence>
<keyword evidence="5 9" id="KW-0460">Magnesium</keyword>
<keyword evidence="6 9" id="KW-1133">Transmembrane helix</keyword>
<evidence type="ECO:0000256" key="9">
    <source>
        <dbReference type="RuleBase" id="RU362011"/>
    </source>
</evidence>
<feature type="domain" description="CBS" evidence="10">
    <location>
        <begin position="189"/>
        <end position="245"/>
    </location>
</feature>
<dbReference type="EMBL" id="LS483254">
    <property type="protein sequence ID" value="SQD92423.1"/>
    <property type="molecule type" value="Genomic_DNA"/>
</dbReference>
<dbReference type="InterPro" id="IPR046342">
    <property type="entry name" value="CBS_dom_sf"/>
</dbReference>
<accession>A0A2X3K5V3</accession>
<dbReference type="Gene3D" id="1.10.357.20">
    <property type="entry name" value="SLC41 divalent cation transporters, integral membrane domain"/>
    <property type="match status" value="1"/>
</dbReference>
<evidence type="ECO:0000256" key="6">
    <source>
        <dbReference type="ARBA" id="ARBA00022989"/>
    </source>
</evidence>
<comment type="function">
    <text evidence="9">Acts as a magnesium transporter.</text>
</comment>
<gene>
    <name evidence="11" type="primary">MgtE</name>
    <name evidence="11" type="ORF">BARAN1_0398</name>
</gene>
<dbReference type="CDD" id="cd04606">
    <property type="entry name" value="CBS_pair_Mg_transporter"/>
    <property type="match status" value="1"/>
</dbReference>
<keyword evidence="4 9" id="KW-0812">Transmembrane</keyword>
<dbReference type="InterPro" id="IPR006668">
    <property type="entry name" value="Mg_transptr_MgtE_intracell_dom"/>
</dbReference>
<evidence type="ECO:0000256" key="8">
    <source>
        <dbReference type="PROSITE-ProRule" id="PRU00703"/>
    </source>
</evidence>
<dbReference type="InterPro" id="IPR006667">
    <property type="entry name" value="SLC41_membr_dom"/>
</dbReference>
<evidence type="ECO:0000256" key="5">
    <source>
        <dbReference type="ARBA" id="ARBA00022842"/>
    </source>
</evidence>
<comment type="caution">
    <text evidence="9">Lacks conserved residue(s) required for the propagation of feature annotation.</text>
</comment>
<dbReference type="InterPro" id="IPR036739">
    <property type="entry name" value="SLC41_membr_dom_sf"/>
</dbReference>
<dbReference type="SUPFAM" id="SSF54631">
    <property type="entry name" value="CBS-domain pair"/>
    <property type="match status" value="1"/>
</dbReference>
<dbReference type="KEGG" id="bana:BARAN1_0398"/>
<dbReference type="GO" id="GO:0005886">
    <property type="term" value="C:plasma membrane"/>
    <property type="evidence" value="ECO:0007669"/>
    <property type="project" value="UniProtKB-SubCell"/>
</dbReference>
<dbReference type="Pfam" id="PF01769">
    <property type="entry name" value="MgtE"/>
    <property type="match status" value="1"/>
</dbReference>
<dbReference type="PANTHER" id="PTHR43773">
    <property type="entry name" value="MAGNESIUM TRANSPORTER MGTE"/>
    <property type="match status" value="1"/>
</dbReference>
<dbReference type="NCBIfam" id="TIGR00400">
    <property type="entry name" value="mgtE"/>
    <property type="match status" value="1"/>
</dbReference>
<dbReference type="InterPro" id="IPR038076">
    <property type="entry name" value="MgtE_N_sf"/>
</dbReference>
<dbReference type="InterPro" id="IPR000644">
    <property type="entry name" value="CBS_dom"/>
</dbReference>
<keyword evidence="8" id="KW-0129">CBS domain</keyword>
<dbReference type="SMART" id="SM00116">
    <property type="entry name" value="CBS"/>
    <property type="match status" value="2"/>
</dbReference>
<evidence type="ECO:0000256" key="7">
    <source>
        <dbReference type="ARBA" id="ARBA00023136"/>
    </source>
</evidence>